<evidence type="ECO:0000256" key="1">
    <source>
        <dbReference type="ARBA" id="ARBA00004202"/>
    </source>
</evidence>
<keyword evidence="3" id="KW-0813">Transport</keyword>
<dbReference type="PROSITE" id="PS50893">
    <property type="entry name" value="ABC_TRANSPORTER_2"/>
    <property type="match status" value="1"/>
</dbReference>
<keyword evidence="7" id="KW-0472">Membrane</keyword>
<comment type="caution">
    <text evidence="9">The sequence shown here is derived from an EMBL/GenBank/DDBJ whole genome shotgun (WGS) entry which is preliminary data.</text>
</comment>
<comment type="similarity">
    <text evidence="2">Belongs to the ABC transporter superfamily.</text>
</comment>
<dbReference type="PANTHER" id="PTHR43166">
    <property type="entry name" value="AMINO ACID IMPORT ATP-BINDING PROTEIN"/>
    <property type="match status" value="1"/>
</dbReference>
<dbReference type="InterPro" id="IPR027417">
    <property type="entry name" value="P-loop_NTPase"/>
</dbReference>
<evidence type="ECO:0000313" key="10">
    <source>
        <dbReference type="Proteomes" id="UP000031847"/>
    </source>
</evidence>
<name>A0A0B8QU20_LACLL</name>
<keyword evidence="4" id="KW-1003">Cell membrane</keyword>
<dbReference type="GO" id="GO:0005524">
    <property type="term" value="F:ATP binding"/>
    <property type="evidence" value="ECO:0007669"/>
    <property type="project" value="UniProtKB-KW"/>
</dbReference>
<evidence type="ECO:0000256" key="2">
    <source>
        <dbReference type="ARBA" id="ARBA00005417"/>
    </source>
</evidence>
<evidence type="ECO:0000259" key="8">
    <source>
        <dbReference type="PROSITE" id="PS50893"/>
    </source>
</evidence>
<evidence type="ECO:0000256" key="3">
    <source>
        <dbReference type="ARBA" id="ARBA00022448"/>
    </source>
</evidence>
<evidence type="ECO:0000256" key="7">
    <source>
        <dbReference type="ARBA" id="ARBA00023136"/>
    </source>
</evidence>
<dbReference type="GO" id="GO:0016887">
    <property type="term" value="F:ATP hydrolysis activity"/>
    <property type="evidence" value="ECO:0007669"/>
    <property type="project" value="InterPro"/>
</dbReference>
<dbReference type="PANTHER" id="PTHR43166:SF9">
    <property type="entry name" value="GLUTAMATE_ASPARTATE IMPORT ATP-BINDING PROTEIN GLTL"/>
    <property type="match status" value="1"/>
</dbReference>
<gene>
    <name evidence="9" type="ORF">JCM5805K_1563</name>
</gene>
<evidence type="ECO:0000256" key="5">
    <source>
        <dbReference type="ARBA" id="ARBA00022741"/>
    </source>
</evidence>
<reference evidence="9 10" key="1">
    <citation type="submission" date="2015-01" db="EMBL/GenBank/DDBJ databases">
        <title>Lactococcus lactis subsp.lactis JCM 5805 whole genome shotgun sequence.</title>
        <authorList>
            <person name="Fujii T."/>
            <person name="Tomita Y."/>
            <person name="Ikushima S."/>
            <person name="Fujiwara D."/>
        </authorList>
    </citation>
    <scope>NUCLEOTIDE SEQUENCE [LARGE SCALE GENOMIC DNA]</scope>
    <source>
        <strain evidence="9 10">JCM 5805</strain>
    </source>
</reference>
<sequence length="277" mass="31771">MKKQSQLTNKKINKSELKMTIINLKNVNLTRNKKEILKDITWKVNPGENWVILGLNGSGKSSLLKLILAEEWKTSGEITVLNTQFGNGEIPKLRKRISVVGSFIAERFQPNIKAENLVYTGKFNSSMLYKPYTDQELDEARQLLRQMGVKSLIGRNYASLSQGEKQVLLIARSLILKPELLILDEATNGLDLFAKEKLLKQLQQINQLKTAPTLIYISHHPDEITDIFTHLLLLREGKVIQSGKKENLLNEKILTDFYQEKVEVHRFEQKYFVIPAN</sequence>
<dbReference type="InterPro" id="IPR050086">
    <property type="entry name" value="MetN_ABC_transporter-like"/>
</dbReference>
<keyword evidence="5" id="KW-0547">Nucleotide-binding</keyword>
<dbReference type="Gene3D" id="3.40.50.300">
    <property type="entry name" value="P-loop containing nucleotide triphosphate hydrolases"/>
    <property type="match status" value="1"/>
</dbReference>
<proteinExistence type="inferred from homology"/>
<dbReference type="Proteomes" id="UP000031847">
    <property type="component" value="Unassembled WGS sequence"/>
</dbReference>
<dbReference type="InterPro" id="IPR003593">
    <property type="entry name" value="AAA+_ATPase"/>
</dbReference>
<dbReference type="SUPFAM" id="SSF52540">
    <property type="entry name" value="P-loop containing nucleoside triphosphate hydrolases"/>
    <property type="match status" value="1"/>
</dbReference>
<dbReference type="InterPro" id="IPR017871">
    <property type="entry name" value="ABC_transporter-like_CS"/>
</dbReference>
<dbReference type="SMART" id="SM00382">
    <property type="entry name" value="AAA"/>
    <property type="match status" value="1"/>
</dbReference>
<evidence type="ECO:0000313" key="9">
    <source>
        <dbReference type="EMBL" id="GAM80452.1"/>
    </source>
</evidence>
<organism evidence="9 10">
    <name type="scientific">Lactococcus lactis subsp. lactis</name>
    <name type="common">Streptococcus lactis</name>
    <dbReference type="NCBI Taxonomy" id="1360"/>
    <lineage>
        <taxon>Bacteria</taxon>
        <taxon>Bacillati</taxon>
        <taxon>Bacillota</taxon>
        <taxon>Bacilli</taxon>
        <taxon>Lactobacillales</taxon>
        <taxon>Streptococcaceae</taxon>
        <taxon>Lactococcus</taxon>
    </lineage>
</organism>
<feature type="domain" description="ABC transporter" evidence="8">
    <location>
        <begin position="22"/>
        <end position="261"/>
    </location>
</feature>
<dbReference type="InterPro" id="IPR003439">
    <property type="entry name" value="ABC_transporter-like_ATP-bd"/>
</dbReference>
<dbReference type="AlphaFoldDB" id="A0A0B8QU20"/>
<dbReference type="Pfam" id="PF00005">
    <property type="entry name" value="ABC_tran"/>
    <property type="match status" value="1"/>
</dbReference>
<evidence type="ECO:0000256" key="6">
    <source>
        <dbReference type="ARBA" id="ARBA00022840"/>
    </source>
</evidence>
<evidence type="ECO:0000256" key="4">
    <source>
        <dbReference type="ARBA" id="ARBA00022475"/>
    </source>
</evidence>
<protein>
    <submittedName>
        <fullName evidence="9">ABC-type molybdenum transport system, ATPase component/photorepair protein PhrA</fullName>
    </submittedName>
</protein>
<dbReference type="PROSITE" id="PS00211">
    <property type="entry name" value="ABC_TRANSPORTER_1"/>
    <property type="match status" value="1"/>
</dbReference>
<dbReference type="GO" id="GO:0005886">
    <property type="term" value="C:plasma membrane"/>
    <property type="evidence" value="ECO:0007669"/>
    <property type="project" value="UniProtKB-SubCell"/>
</dbReference>
<keyword evidence="6" id="KW-0067">ATP-binding</keyword>
<comment type="subcellular location">
    <subcellularLocation>
        <location evidence="1">Cell membrane</location>
        <topology evidence="1">Peripheral membrane protein</topology>
    </subcellularLocation>
</comment>
<dbReference type="EMBL" id="BBSI01000023">
    <property type="protein sequence ID" value="GAM80452.1"/>
    <property type="molecule type" value="Genomic_DNA"/>
</dbReference>
<dbReference type="CDD" id="cd00267">
    <property type="entry name" value="ABC_ATPase"/>
    <property type="match status" value="1"/>
</dbReference>
<accession>A0A0B8QU20</accession>